<dbReference type="HOGENOM" id="CLU_3079207_0_0_7"/>
<dbReference type="AlphaFoldDB" id="M1WQJ9"/>
<dbReference type="STRING" id="1322246.BN4_11769"/>
<name>M1WQJ9_PSEP2</name>
<reference evidence="2" key="2">
    <citation type="journal article" date="2013" name="Stand. Genomic Sci.">
        <title>Complete genome sequence of Desulfocapsa sulfexigens, a marine deltaproteobacterium specialized in disproportionating inorganic sulfur compounds.</title>
        <authorList>
            <person name="Finster K.W."/>
            <person name="Kjeldsen K.U."/>
            <person name="Kube M."/>
            <person name="Reinhardt R."/>
            <person name="Mussmann M."/>
            <person name="Amann R."/>
            <person name="Schreiber L."/>
        </authorList>
    </citation>
    <scope>NUCLEOTIDE SEQUENCE [LARGE SCALE GENOMIC DNA]</scope>
    <source>
        <strain evidence="2">DSM 10523 / SB164P1</strain>
    </source>
</reference>
<reference evidence="1 2" key="1">
    <citation type="journal article" date="2013" name="PLoS ONE">
        <title>The first genomic and proteomic characterization of a deep-sea sulfate reducer: insights into the piezophilic lifestyle of Desulfovibrio piezophilus.</title>
        <authorList>
            <person name="Pradel N."/>
            <person name="Ji B."/>
            <person name="Gimenez G."/>
            <person name="Talla E."/>
            <person name="Lenoble P."/>
            <person name="Garel M."/>
            <person name="Tamburini C."/>
            <person name="Fourquet P."/>
            <person name="Lebrun R."/>
            <person name="Bertin P."/>
            <person name="Denis Y."/>
            <person name="Pophillat M."/>
            <person name="Barbe V."/>
            <person name="Ollivier B."/>
            <person name="Dolla A."/>
        </authorList>
    </citation>
    <scope>NUCLEOTIDE SEQUENCE [LARGE SCALE GENOMIC DNA]</scope>
    <source>
        <strain evidence="2">DSM 10523 / SB164P1</strain>
    </source>
</reference>
<dbReference type="EMBL" id="FO203427">
    <property type="protein sequence ID" value="CCH49004.1"/>
    <property type="molecule type" value="Genomic_DNA"/>
</dbReference>
<keyword evidence="2" id="KW-1185">Reference proteome</keyword>
<evidence type="ECO:0000313" key="1">
    <source>
        <dbReference type="EMBL" id="CCH49004.1"/>
    </source>
</evidence>
<dbReference type="Proteomes" id="UP000011724">
    <property type="component" value="Chromosome"/>
</dbReference>
<gene>
    <name evidence="1" type="ordered locus">BN4_11769</name>
</gene>
<evidence type="ECO:0000313" key="2">
    <source>
        <dbReference type="Proteomes" id="UP000011724"/>
    </source>
</evidence>
<sequence length="52" mass="5876">MPGRIPKGFADWYLSGNYGTKMCVLDIFLLLAEKKTDVNKSSIRRRDQGALT</sequence>
<protein>
    <submittedName>
        <fullName evidence="1">Uncharacterized protein</fullName>
    </submittedName>
</protein>
<organism evidence="1 2">
    <name type="scientific">Pseudodesulfovibrio piezophilus (strain DSM 21447 / JCM 15486 / C1TLV30)</name>
    <name type="common">Desulfovibrio piezophilus</name>
    <dbReference type="NCBI Taxonomy" id="1322246"/>
    <lineage>
        <taxon>Bacteria</taxon>
        <taxon>Pseudomonadati</taxon>
        <taxon>Thermodesulfobacteriota</taxon>
        <taxon>Desulfovibrionia</taxon>
        <taxon>Desulfovibrionales</taxon>
        <taxon>Desulfovibrionaceae</taxon>
    </lineage>
</organism>
<accession>M1WQJ9</accession>
<dbReference type="KEGG" id="dpi:BN4_11769"/>
<proteinExistence type="predicted"/>